<comment type="caution">
    <text evidence="1">The sequence shown here is derived from an EMBL/GenBank/DDBJ whole genome shotgun (WGS) entry which is preliminary data.</text>
</comment>
<reference evidence="1 2" key="1">
    <citation type="submission" date="2020-11" db="EMBL/GenBank/DDBJ databases">
        <title>WGS of Herminiimonas contaminans strain Marseille-Q4544 isolated from planarians Schmidtea mediterranea.</title>
        <authorList>
            <person name="Kangale L."/>
        </authorList>
    </citation>
    <scope>NUCLEOTIDE SEQUENCE [LARGE SCALE GENOMIC DNA]</scope>
    <source>
        <strain evidence="1 2">Marseille-Q4544</strain>
    </source>
</reference>
<name>A0ABS0ESZ7_9BURK</name>
<evidence type="ECO:0000313" key="1">
    <source>
        <dbReference type="EMBL" id="MBF8177845.1"/>
    </source>
</evidence>
<dbReference type="RefSeq" id="WP_195875392.1">
    <property type="nucleotide sequence ID" value="NZ_JADOEL010000005.1"/>
</dbReference>
<protein>
    <submittedName>
        <fullName evidence="1">Lar family restriction alleviation protein</fullName>
    </submittedName>
</protein>
<evidence type="ECO:0000313" key="2">
    <source>
        <dbReference type="Proteomes" id="UP000657372"/>
    </source>
</evidence>
<dbReference type="NCBIfam" id="TIGR03655">
    <property type="entry name" value="anti_R_Lar"/>
    <property type="match status" value="1"/>
</dbReference>
<dbReference type="Proteomes" id="UP000657372">
    <property type="component" value="Unassembled WGS sequence"/>
</dbReference>
<proteinExistence type="predicted"/>
<dbReference type="EMBL" id="JADOEL010000005">
    <property type="protein sequence ID" value="MBF8177845.1"/>
    <property type="molecule type" value="Genomic_DNA"/>
</dbReference>
<gene>
    <name evidence="1" type="ORF">IXC47_09145</name>
</gene>
<dbReference type="Pfam" id="PF14354">
    <property type="entry name" value="Lar_restr_allev"/>
    <property type="match status" value="1"/>
</dbReference>
<sequence length="151" mass="16130">MTDIKTVLKPCPFCAGNPKHIRNSLDERYGYAVSVTYECQSCGVAKSAIGDTTKPGYADNSTVEQRAMAAWNTRTAPVDAQDAVDAKLLQQARDALHGMLNKRGYGCGDGSDHQVEQHNTAANNKATEAIAAIDAALQASQTSENQDAVKE</sequence>
<keyword evidence="2" id="KW-1185">Reference proteome</keyword>
<dbReference type="InterPro" id="IPR019908">
    <property type="entry name" value="Toxin_RalR"/>
</dbReference>
<organism evidence="1 2">
    <name type="scientific">Herminiimonas contaminans</name>
    <dbReference type="NCBI Taxonomy" id="1111140"/>
    <lineage>
        <taxon>Bacteria</taxon>
        <taxon>Pseudomonadati</taxon>
        <taxon>Pseudomonadota</taxon>
        <taxon>Betaproteobacteria</taxon>
        <taxon>Burkholderiales</taxon>
        <taxon>Oxalobacteraceae</taxon>
        <taxon>Herminiimonas</taxon>
    </lineage>
</organism>
<accession>A0ABS0ESZ7</accession>